<feature type="region of interest" description="Disordered" evidence="1">
    <location>
        <begin position="1"/>
        <end position="112"/>
    </location>
</feature>
<comment type="caution">
    <text evidence="2">The sequence shown here is derived from an EMBL/GenBank/DDBJ whole genome shotgun (WGS) entry which is preliminary data.</text>
</comment>
<dbReference type="Proteomes" id="UP000796761">
    <property type="component" value="Unassembled WGS sequence"/>
</dbReference>
<evidence type="ECO:0000313" key="2">
    <source>
        <dbReference type="EMBL" id="TRZ14835.1"/>
    </source>
</evidence>
<feature type="compositionally biased region" description="Basic and acidic residues" evidence="1">
    <location>
        <begin position="50"/>
        <end position="60"/>
    </location>
</feature>
<feature type="compositionally biased region" description="Polar residues" evidence="1">
    <location>
        <begin position="63"/>
        <end position="75"/>
    </location>
</feature>
<sequence length="112" mass="12350">MDEEKQLESFVDGVPEGQPHPVQQFPKLPVPAAPNYPQPEALDGGQPQPESKEQENKERGLSGMQNQRSLFPSSSPRRDPELSVQQLLNQKGVGIQKSNEGTGRSGLYNNNQ</sequence>
<evidence type="ECO:0000313" key="3">
    <source>
        <dbReference type="Proteomes" id="UP000796761"/>
    </source>
</evidence>
<dbReference type="AlphaFoldDB" id="A0A8K1GA55"/>
<evidence type="ECO:0000256" key="1">
    <source>
        <dbReference type="SAM" id="MobiDB-lite"/>
    </source>
</evidence>
<protein>
    <submittedName>
        <fullName evidence="2">Uncharacterized protein</fullName>
    </submittedName>
</protein>
<dbReference type="EMBL" id="SWJQ01000404">
    <property type="protein sequence ID" value="TRZ14835.1"/>
    <property type="molecule type" value="Genomic_DNA"/>
</dbReference>
<name>A0A8K1GA55_9PASS</name>
<accession>A0A8K1GA55</accession>
<gene>
    <name evidence="2" type="ORF">HGM15179_012277</name>
</gene>
<feature type="compositionally biased region" description="Pro residues" evidence="1">
    <location>
        <begin position="28"/>
        <end position="37"/>
    </location>
</feature>
<feature type="compositionally biased region" description="Polar residues" evidence="1">
    <location>
        <begin position="96"/>
        <end position="112"/>
    </location>
</feature>
<reference evidence="2" key="1">
    <citation type="submission" date="2019-04" db="EMBL/GenBank/DDBJ databases">
        <title>Genome assembly of Zosterops borbonicus 15179.</title>
        <authorList>
            <person name="Leroy T."/>
            <person name="Anselmetti Y."/>
            <person name="Tilak M.-K."/>
            <person name="Nabholz B."/>
        </authorList>
    </citation>
    <scope>NUCLEOTIDE SEQUENCE</scope>
    <source>
        <strain evidence="2">HGM_15179</strain>
        <tissue evidence="2">Muscle</tissue>
    </source>
</reference>
<keyword evidence="3" id="KW-1185">Reference proteome</keyword>
<organism evidence="2 3">
    <name type="scientific">Zosterops borbonicus</name>
    <dbReference type="NCBI Taxonomy" id="364589"/>
    <lineage>
        <taxon>Eukaryota</taxon>
        <taxon>Metazoa</taxon>
        <taxon>Chordata</taxon>
        <taxon>Craniata</taxon>
        <taxon>Vertebrata</taxon>
        <taxon>Euteleostomi</taxon>
        <taxon>Archelosauria</taxon>
        <taxon>Archosauria</taxon>
        <taxon>Dinosauria</taxon>
        <taxon>Saurischia</taxon>
        <taxon>Theropoda</taxon>
        <taxon>Coelurosauria</taxon>
        <taxon>Aves</taxon>
        <taxon>Neognathae</taxon>
        <taxon>Neoaves</taxon>
        <taxon>Telluraves</taxon>
        <taxon>Australaves</taxon>
        <taxon>Passeriformes</taxon>
        <taxon>Sylvioidea</taxon>
        <taxon>Zosteropidae</taxon>
        <taxon>Zosterops</taxon>
    </lineage>
</organism>
<proteinExistence type="predicted"/>